<name>A0ABZ1YQJ9_9NOCA</name>
<proteinExistence type="predicted"/>
<keyword evidence="3" id="KW-1185">Reference proteome</keyword>
<evidence type="ECO:0000313" key="3">
    <source>
        <dbReference type="Proteomes" id="UP001432062"/>
    </source>
</evidence>
<evidence type="ECO:0000313" key="2">
    <source>
        <dbReference type="EMBL" id="WUV44014.1"/>
    </source>
</evidence>
<dbReference type="InterPro" id="IPR009057">
    <property type="entry name" value="Homeodomain-like_sf"/>
</dbReference>
<evidence type="ECO:0000259" key="1">
    <source>
        <dbReference type="Pfam" id="PF13518"/>
    </source>
</evidence>
<dbReference type="EMBL" id="CP109441">
    <property type="protein sequence ID" value="WUV44014.1"/>
    <property type="molecule type" value="Genomic_DNA"/>
</dbReference>
<accession>A0ABZ1YQJ9</accession>
<dbReference type="Gene3D" id="1.10.10.10">
    <property type="entry name" value="Winged helix-like DNA-binding domain superfamily/Winged helix DNA-binding domain"/>
    <property type="match status" value="1"/>
</dbReference>
<dbReference type="Pfam" id="PF13518">
    <property type="entry name" value="HTH_28"/>
    <property type="match status" value="1"/>
</dbReference>
<dbReference type="RefSeq" id="WP_329406684.1">
    <property type="nucleotide sequence ID" value="NZ_CP109441.1"/>
</dbReference>
<dbReference type="InterPro" id="IPR055247">
    <property type="entry name" value="InsJ-like_HTH"/>
</dbReference>
<dbReference type="SUPFAM" id="SSF46689">
    <property type="entry name" value="Homeodomain-like"/>
    <property type="match status" value="1"/>
</dbReference>
<dbReference type="Proteomes" id="UP001432062">
    <property type="component" value="Chromosome"/>
</dbReference>
<sequence>MSDVDLRRLSPAAQEVVRLRVVAALESGWVSGYREAAEMFGVSQRSVGTWWRKYQAGARESLAAPVKSRTGRGEAIGAEDRAVLFQAMADYTPEELLLSWDTFLENLGRRSRDLLILFLVGAG</sequence>
<gene>
    <name evidence="2" type="ORF">OG563_33160</name>
</gene>
<protein>
    <submittedName>
        <fullName evidence="2">Helix-turn-helix domain-containing protein</fullName>
    </submittedName>
</protein>
<feature type="domain" description="Insertion element IS150 protein InsJ-like helix-turn-helix" evidence="1">
    <location>
        <begin position="18"/>
        <end position="64"/>
    </location>
</feature>
<reference evidence="2" key="1">
    <citation type="submission" date="2022-10" db="EMBL/GenBank/DDBJ databases">
        <title>The complete genomes of actinobacterial strains from the NBC collection.</title>
        <authorList>
            <person name="Joergensen T.S."/>
            <person name="Alvarez Arevalo M."/>
            <person name="Sterndorff E.B."/>
            <person name="Faurdal D."/>
            <person name="Vuksanovic O."/>
            <person name="Mourched A.-S."/>
            <person name="Charusanti P."/>
            <person name="Shaw S."/>
            <person name="Blin K."/>
            <person name="Weber T."/>
        </authorList>
    </citation>
    <scope>NUCLEOTIDE SEQUENCE</scope>
    <source>
        <strain evidence="2">NBC_01482</strain>
    </source>
</reference>
<organism evidence="2 3">
    <name type="scientific">Nocardia vinacea</name>
    <dbReference type="NCBI Taxonomy" id="96468"/>
    <lineage>
        <taxon>Bacteria</taxon>
        <taxon>Bacillati</taxon>
        <taxon>Actinomycetota</taxon>
        <taxon>Actinomycetes</taxon>
        <taxon>Mycobacteriales</taxon>
        <taxon>Nocardiaceae</taxon>
        <taxon>Nocardia</taxon>
    </lineage>
</organism>
<dbReference type="InterPro" id="IPR036388">
    <property type="entry name" value="WH-like_DNA-bd_sf"/>
</dbReference>